<dbReference type="InterPro" id="IPR011009">
    <property type="entry name" value="Kinase-like_dom_sf"/>
</dbReference>
<keyword evidence="5" id="KW-0808">Transferase</keyword>
<dbReference type="EMBL" id="HG966617">
    <property type="protein sequence ID" value="CDO59890.1"/>
    <property type="molecule type" value="Genomic_DNA"/>
</dbReference>
<dbReference type="RefSeq" id="WP_043950405.1">
    <property type="nucleotide sequence ID" value="NZ_HG966617.1"/>
</dbReference>
<evidence type="ECO:0000256" key="6">
    <source>
        <dbReference type="ARBA" id="ARBA00022688"/>
    </source>
</evidence>
<keyword evidence="12" id="KW-0472">Membrane</keyword>
<keyword evidence="14" id="KW-0830">Ubiquinone</keyword>
<dbReference type="GO" id="GO:0006744">
    <property type="term" value="P:ubiquinone biosynthetic process"/>
    <property type="evidence" value="ECO:0007669"/>
    <property type="project" value="UniProtKB-UniPathway"/>
</dbReference>
<evidence type="ECO:0000256" key="7">
    <source>
        <dbReference type="ARBA" id="ARBA00022692"/>
    </source>
</evidence>
<accession>X5MLX8</accession>
<organism evidence="14 15">
    <name type="scientific">Candidatus Phaeomarinibacter ectocarpi</name>
    <dbReference type="NCBI Taxonomy" id="1458461"/>
    <lineage>
        <taxon>Bacteria</taxon>
        <taxon>Pseudomonadati</taxon>
        <taxon>Pseudomonadota</taxon>
        <taxon>Alphaproteobacteria</taxon>
        <taxon>Hyphomicrobiales</taxon>
        <taxon>Parvibaculaceae</taxon>
        <taxon>Candidatus Phaeomarinibacter</taxon>
    </lineage>
</organism>
<dbReference type="OrthoDB" id="9795390at2"/>
<keyword evidence="6" id="KW-0831">Ubiquinone biosynthesis</keyword>
<dbReference type="InterPro" id="IPR045308">
    <property type="entry name" value="UbiB_bact"/>
</dbReference>
<proteinExistence type="inferred from homology"/>
<keyword evidence="4" id="KW-0997">Cell inner membrane</keyword>
<dbReference type="GO" id="GO:0004497">
    <property type="term" value="F:monooxygenase activity"/>
    <property type="evidence" value="ECO:0007669"/>
    <property type="project" value="UniProtKB-KW"/>
</dbReference>
<dbReference type="InterPro" id="IPR050154">
    <property type="entry name" value="UbiB_kinase"/>
</dbReference>
<dbReference type="NCBIfam" id="TIGR01982">
    <property type="entry name" value="UbiB"/>
    <property type="match status" value="1"/>
</dbReference>
<dbReference type="STRING" id="1458461.BN1012_Phect1676"/>
<dbReference type="SUPFAM" id="SSF56112">
    <property type="entry name" value="Protein kinase-like (PK-like)"/>
    <property type="match status" value="1"/>
</dbReference>
<dbReference type="PANTHER" id="PTHR10566:SF113">
    <property type="entry name" value="PROTEIN ACTIVITY OF BC1 COMPLEX KINASE 7, CHLOROPLASTIC"/>
    <property type="match status" value="1"/>
</dbReference>
<evidence type="ECO:0000256" key="1">
    <source>
        <dbReference type="ARBA" id="ARBA00005020"/>
    </source>
</evidence>
<evidence type="ECO:0000256" key="2">
    <source>
        <dbReference type="ARBA" id="ARBA00009670"/>
    </source>
</evidence>
<comment type="similarity">
    <text evidence="2">Belongs to the protein kinase superfamily. ADCK protein kinase family.</text>
</comment>
<evidence type="ECO:0000313" key="15">
    <source>
        <dbReference type="Proteomes" id="UP000032160"/>
    </source>
</evidence>
<dbReference type="PANTHER" id="PTHR10566">
    <property type="entry name" value="CHAPERONE-ACTIVITY OF BC1 COMPLEX CABC1 -RELATED"/>
    <property type="match status" value="1"/>
</dbReference>
<keyword evidence="14" id="KW-0560">Oxidoreductase</keyword>
<keyword evidence="10" id="KW-0067">ATP-binding</keyword>
<dbReference type="Pfam" id="PF03109">
    <property type="entry name" value="ABC1"/>
    <property type="match status" value="1"/>
</dbReference>
<evidence type="ECO:0000256" key="8">
    <source>
        <dbReference type="ARBA" id="ARBA00022741"/>
    </source>
</evidence>
<evidence type="ECO:0000256" key="11">
    <source>
        <dbReference type="ARBA" id="ARBA00022989"/>
    </source>
</evidence>
<dbReference type="AlphaFoldDB" id="X5MLX8"/>
<dbReference type="CDD" id="cd13972">
    <property type="entry name" value="UbiB"/>
    <property type="match status" value="1"/>
</dbReference>
<keyword evidence="15" id="KW-1185">Reference proteome</keyword>
<dbReference type="GO" id="GO:0016301">
    <property type="term" value="F:kinase activity"/>
    <property type="evidence" value="ECO:0007669"/>
    <property type="project" value="UniProtKB-KW"/>
</dbReference>
<evidence type="ECO:0000259" key="13">
    <source>
        <dbReference type="Pfam" id="PF03109"/>
    </source>
</evidence>
<dbReference type="HOGENOM" id="CLU_006533_0_0_5"/>
<reference evidence="14 15" key="1">
    <citation type="journal article" date="2014" name="Front. Genet.">
        <title>Genome and metabolic network of "Candidatus Phaeomarinobacter ectocarpi" Ec32, a new candidate genus of Alphaproteobacteria frequently associated with brown algae.</title>
        <authorList>
            <person name="Dittami S.M."/>
            <person name="Barbeyron T."/>
            <person name="Boyen C."/>
            <person name="Cambefort J."/>
            <person name="Collet G."/>
            <person name="Delage L."/>
            <person name="Gobet A."/>
            <person name="Groisillier A."/>
            <person name="Leblanc C."/>
            <person name="Michel G."/>
            <person name="Scornet D."/>
            <person name="Siegel A."/>
            <person name="Tapia J.E."/>
            <person name="Tonon T."/>
        </authorList>
    </citation>
    <scope>NUCLEOTIDE SEQUENCE [LARGE SCALE GENOMIC DNA]</scope>
    <source>
        <strain evidence="14 15">Ec32</strain>
    </source>
</reference>
<evidence type="ECO:0000256" key="12">
    <source>
        <dbReference type="ARBA" id="ARBA00023136"/>
    </source>
</evidence>
<protein>
    <submittedName>
        <fullName evidence="14">Ubiquinone biosynthesis monooxygenase UbiB</fullName>
    </submittedName>
</protein>
<keyword evidence="3" id="KW-1003">Cell membrane</keyword>
<feature type="domain" description="ABC1 atypical kinase-like" evidence="13">
    <location>
        <begin position="97"/>
        <end position="350"/>
    </location>
</feature>
<gene>
    <name evidence="14" type="ORF">BN1012_Phect1676</name>
</gene>
<dbReference type="KEGG" id="pect:BN1012_Phect1676"/>
<evidence type="ECO:0000313" key="14">
    <source>
        <dbReference type="EMBL" id="CDO59890.1"/>
    </source>
</evidence>
<name>X5MLX8_9HYPH</name>
<dbReference type="InterPro" id="IPR010232">
    <property type="entry name" value="UbiB"/>
</dbReference>
<evidence type="ECO:0000256" key="10">
    <source>
        <dbReference type="ARBA" id="ARBA00022840"/>
    </source>
</evidence>
<dbReference type="InterPro" id="IPR004147">
    <property type="entry name" value="ABC1_dom"/>
</dbReference>
<evidence type="ECO:0000256" key="5">
    <source>
        <dbReference type="ARBA" id="ARBA00022679"/>
    </source>
</evidence>
<keyword evidence="8" id="KW-0547">Nucleotide-binding</keyword>
<evidence type="ECO:0000256" key="3">
    <source>
        <dbReference type="ARBA" id="ARBA00022475"/>
    </source>
</evidence>
<keyword evidence="11" id="KW-1133">Transmembrane helix</keyword>
<dbReference type="PATRIC" id="fig|1458461.3.peg.1678"/>
<comment type="pathway">
    <text evidence="1">Cofactor biosynthesis; ubiquinone biosynthesis [regulation].</text>
</comment>
<evidence type="ECO:0000256" key="4">
    <source>
        <dbReference type="ARBA" id="ARBA00022519"/>
    </source>
</evidence>
<evidence type="ECO:0000256" key="9">
    <source>
        <dbReference type="ARBA" id="ARBA00022777"/>
    </source>
</evidence>
<sequence>MIRHVRNFGRLVRTAWVLSRYDALFALDAGEPPAPVKAARSIAKLRQRFGGSSAKGSEGDRLAAALTELGPSYIKLGQFLATRPDVIDPALARDLAKLQDRLPPFDTAIAKQIIADEFDKPAETVFQDMGDAVAAASIAQVHKATVPNAEGQNHPVAVKVLRPDVERRFAADLEAFFWAARLIDRMVPSARRLKPIDVVQTLADSVALEMDLRLEAAAMSEMEERTKGDAGFRTPSIDWERTSKRVMTLEWIDGIPIADIKALQAAGLDLKEVAANVINSFLTHAVREGYFHADMHPGNLFVEADGTPGGTLVAVDYGIMGRLSPKESRFLAEILFGFVMRDYRRVAEVHFEAGYVPESKSVDAFAQALRAIGEPLFDREAHEISMARLLGQLFEVTDQFDMETRPELIMLQKTMVVVEGVARDLDPQFNMWVTSEPVLRQWLESKVGPEGRLQDAVKGAERIGRLMSDLPDLLETAERAARSIAGPDGSGAVEGLKLHPDTARAIADAQAKQERPNRIALWVGAAALVVIAVTTLL</sequence>
<keyword evidence="9" id="KW-0418">Kinase</keyword>
<dbReference type="Proteomes" id="UP000032160">
    <property type="component" value="Chromosome I"/>
</dbReference>
<keyword evidence="7" id="KW-0812">Transmembrane</keyword>
<keyword evidence="14" id="KW-0503">Monooxygenase</keyword>
<dbReference type="UniPathway" id="UPA00232"/>
<dbReference type="GO" id="GO:0005524">
    <property type="term" value="F:ATP binding"/>
    <property type="evidence" value="ECO:0007669"/>
    <property type="project" value="UniProtKB-KW"/>
</dbReference>